<evidence type="ECO:0000313" key="3">
    <source>
        <dbReference type="EMBL" id="KAG2501096.1"/>
    </source>
</evidence>
<organism evidence="3 4">
    <name type="scientific">Edaphochlamys debaryana</name>
    <dbReference type="NCBI Taxonomy" id="47281"/>
    <lineage>
        <taxon>Eukaryota</taxon>
        <taxon>Viridiplantae</taxon>
        <taxon>Chlorophyta</taxon>
        <taxon>core chlorophytes</taxon>
        <taxon>Chlorophyceae</taxon>
        <taxon>CS clade</taxon>
        <taxon>Chlamydomonadales</taxon>
        <taxon>Chlamydomonadales incertae sedis</taxon>
        <taxon>Edaphochlamys</taxon>
    </lineage>
</organism>
<feature type="coiled-coil region" evidence="1">
    <location>
        <begin position="473"/>
        <end position="500"/>
    </location>
</feature>
<dbReference type="OrthoDB" id="536788at2759"/>
<dbReference type="Proteomes" id="UP000612055">
    <property type="component" value="Unassembled WGS sequence"/>
</dbReference>
<feature type="region of interest" description="Disordered" evidence="2">
    <location>
        <begin position="307"/>
        <end position="332"/>
    </location>
</feature>
<evidence type="ECO:0000256" key="2">
    <source>
        <dbReference type="SAM" id="MobiDB-lite"/>
    </source>
</evidence>
<dbReference type="EMBL" id="JAEHOE010000002">
    <property type="protein sequence ID" value="KAG2501096.1"/>
    <property type="molecule type" value="Genomic_DNA"/>
</dbReference>
<sequence length="527" mass="54631">MLTGQGPGLSSQLASSAFEPSGRECLSASDSASAAHGAGVLWTSSSIQLSGYRSNAEFLDGIDAVCTPARSSFSLGEPGTPGGAGDSLITASPVTPGIALLRNGPRSGFGLIAAQLDSLAEDCATETYDLPPPRRSCSNNLDDLGLDDPDPFFSPASVRTGRGSGGGGLSSTSLPAPAASYQPTTHVNPALHGTPGFVNTLLSQLSSSDRRVRALEQQLREQKCVNEGLVRQLQQKDEHLSRMRSELDQLRAVQSQAGLAQSLPDLASPIHAHAMTRHHHAISSCGTPNMPYALGGQLHRALVHLTSSSSAAVEPPPPSTPPEDQADTAAEDPACAAVELAPPACGFNDDADASDANARISLLRLNTPPHEHTGDALTRSSCCRPGAVVIPDLADAAELELPTLESPQPQALPVQPGAEGTPAGATATVAAPAEAVAVEQAPAPHGQPQPLLLAEKQRTDRAHAALLVVSRTAARLSAELSEARTRVEALSSECRDWRDACLVNHRSLASIRRAQGYRGPVLAAQAE</sequence>
<feature type="region of interest" description="Disordered" evidence="2">
    <location>
        <begin position="156"/>
        <end position="181"/>
    </location>
</feature>
<dbReference type="AlphaFoldDB" id="A0A835YHK3"/>
<evidence type="ECO:0000256" key="1">
    <source>
        <dbReference type="SAM" id="Coils"/>
    </source>
</evidence>
<feature type="compositionally biased region" description="Low complexity" evidence="2">
    <location>
        <begin position="170"/>
        <end position="180"/>
    </location>
</feature>
<comment type="caution">
    <text evidence="3">The sequence shown here is derived from an EMBL/GenBank/DDBJ whole genome shotgun (WGS) entry which is preliminary data.</text>
</comment>
<keyword evidence="1" id="KW-0175">Coiled coil</keyword>
<gene>
    <name evidence="3" type="ORF">HYH03_000914</name>
</gene>
<accession>A0A835YHK3</accession>
<protein>
    <submittedName>
        <fullName evidence="3">Uncharacterized protein</fullName>
    </submittedName>
</protein>
<keyword evidence="4" id="KW-1185">Reference proteome</keyword>
<feature type="coiled-coil region" evidence="1">
    <location>
        <begin position="198"/>
        <end position="253"/>
    </location>
</feature>
<name>A0A835YHK3_9CHLO</name>
<proteinExistence type="predicted"/>
<reference evidence="3" key="1">
    <citation type="journal article" date="2020" name="bioRxiv">
        <title>Comparative genomics of Chlamydomonas.</title>
        <authorList>
            <person name="Craig R.J."/>
            <person name="Hasan A.R."/>
            <person name="Ness R.W."/>
            <person name="Keightley P.D."/>
        </authorList>
    </citation>
    <scope>NUCLEOTIDE SEQUENCE</scope>
    <source>
        <strain evidence="3">CCAP 11/70</strain>
    </source>
</reference>
<evidence type="ECO:0000313" key="4">
    <source>
        <dbReference type="Proteomes" id="UP000612055"/>
    </source>
</evidence>